<evidence type="ECO:0000256" key="2">
    <source>
        <dbReference type="SAM" id="MobiDB-lite"/>
    </source>
</evidence>
<name>A0ABP0PZC6_9DINO</name>
<gene>
    <name evidence="3" type="ORF">SCF082_LOCUS38506</name>
</gene>
<sequence length="264" mass="29427">MAPEFSDQVSWRSMRTGSQQKLVLQRSSFTGSAMPLWVLADLMSAQTEITTVDSPAKTGQAGQDVASVLEERLADAEQRLSQLLRSVEFLEELRELFQSRSPKFAIRPPPFQKPPTTRPQGVPQASSPAPSSLSTVEARLAKLDAELQQTLKVPQIEEYLEAERAATTAQLEDFAKVLHEHEVSMAKVVMNPSTSLQKREEESRPPFFEEPLPKLLEGRHIKAQLDDFNQSIVGLRSDLQVLAAQTEWRLGALEKVGRIQESAP</sequence>
<keyword evidence="4" id="KW-1185">Reference proteome</keyword>
<feature type="compositionally biased region" description="Pro residues" evidence="2">
    <location>
        <begin position="107"/>
        <end position="117"/>
    </location>
</feature>
<dbReference type="EMBL" id="CAXAMM010038781">
    <property type="protein sequence ID" value="CAK9080822.1"/>
    <property type="molecule type" value="Genomic_DNA"/>
</dbReference>
<dbReference type="Proteomes" id="UP001642464">
    <property type="component" value="Unassembled WGS sequence"/>
</dbReference>
<evidence type="ECO:0000313" key="3">
    <source>
        <dbReference type="EMBL" id="CAK9080822.1"/>
    </source>
</evidence>
<comment type="caution">
    <text evidence="3">The sequence shown here is derived from an EMBL/GenBank/DDBJ whole genome shotgun (WGS) entry which is preliminary data.</text>
</comment>
<accession>A0ABP0PZC6</accession>
<keyword evidence="1" id="KW-0175">Coiled coil</keyword>
<proteinExistence type="predicted"/>
<organism evidence="3 4">
    <name type="scientific">Durusdinium trenchii</name>
    <dbReference type="NCBI Taxonomy" id="1381693"/>
    <lineage>
        <taxon>Eukaryota</taxon>
        <taxon>Sar</taxon>
        <taxon>Alveolata</taxon>
        <taxon>Dinophyceae</taxon>
        <taxon>Suessiales</taxon>
        <taxon>Symbiodiniaceae</taxon>
        <taxon>Durusdinium</taxon>
    </lineage>
</organism>
<evidence type="ECO:0000256" key="1">
    <source>
        <dbReference type="SAM" id="Coils"/>
    </source>
</evidence>
<protein>
    <submittedName>
        <fullName evidence="3">Uncharacterized protein</fullName>
    </submittedName>
</protein>
<feature type="coiled-coil region" evidence="1">
    <location>
        <begin position="66"/>
        <end position="93"/>
    </location>
</feature>
<evidence type="ECO:0000313" key="4">
    <source>
        <dbReference type="Proteomes" id="UP001642464"/>
    </source>
</evidence>
<feature type="region of interest" description="Disordered" evidence="2">
    <location>
        <begin position="104"/>
        <end position="134"/>
    </location>
</feature>
<feature type="compositionally biased region" description="Low complexity" evidence="2">
    <location>
        <begin position="118"/>
        <end position="134"/>
    </location>
</feature>
<reference evidence="3 4" key="1">
    <citation type="submission" date="2024-02" db="EMBL/GenBank/DDBJ databases">
        <authorList>
            <person name="Chen Y."/>
            <person name="Shah S."/>
            <person name="Dougan E. K."/>
            <person name="Thang M."/>
            <person name="Chan C."/>
        </authorList>
    </citation>
    <scope>NUCLEOTIDE SEQUENCE [LARGE SCALE GENOMIC DNA]</scope>
</reference>